<evidence type="ECO:0000313" key="1">
    <source>
        <dbReference type="EMBL" id="PNS99364.1"/>
    </source>
</evidence>
<reference evidence="1 2" key="1">
    <citation type="journal article" date="2006" name="Science">
        <title>The genome of black cottonwood, Populus trichocarpa (Torr. &amp; Gray).</title>
        <authorList>
            <person name="Tuskan G.A."/>
            <person name="Difazio S."/>
            <person name="Jansson S."/>
            <person name="Bohlmann J."/>
            <person name="Grigoriev I."/>
            <person name="Hellsten U."/>
            <person name="Putnam N."/>
            <person name="Ralph S."/>
            <person name="Rombauts S."/>
            <person name="Salamov A."/>
            <person name="Schein J."/>
            <person name="Sterck L."/>
            <person name="Aerts A."/>
            <person name="Bhalerao R.R."/>
            <person name="Bhalerao R.P."/>
            <person name="Blaudez D."/>
            <person name="Boerjan W."/>
            <person name="Brun A."/>
            <person name="Brunner A."/>
            <person name="Busov V."/>
            <person name="Campbell M."/>
            <person name="Carlson J."/>
            <person name="Chalot M."/>
            <person name="Chapman J."/>
            <person name="Chen G.L."/>
            <person name="Cooper D."/>
            <person name="Coutinho P.M."/>
            <person name="Couturier J."/>
            <person name="Covert S."/>
            <person name="Cronk Q."/>
            <person name="Cunningham R."/>
            <person name="Davis J."/>
            <person name="Degroeve S."/>
            <person name="Dejardin A."/>
            <person name="Depamphilis C."/>
            <person name="Detter J."/>
            <person name="Dirks B."/>
            <person name="Dubchak I."/>
            <person name="Duplessis S."/>
            <person name="Ehlting J."/>
            <person name="Ellis B."/>
            <person name="Gendler K."/>
            <person name="Goodstein D."/>
            <person name="Gribskov M."/>
            <person name="Grimwood J."/>
            <person name="Groover A."/>
            <person name="Gunter L."/>
            <person name="Hamberger B."/>
            <person name="Heinze B."/>
            <person name="Helariutta Y."/>
            <person name="Henrissat B."/>
            <person name="Holligan D."/>
            <person name="Holt R."/>
            <person name="Huang W."/>
            <person name="Islam-Faridi N."/>
            <person name="Jones S."/>
            <person name="Jones-Rhoades M."/>
            <person name="Jorgensen R."/>
            <person name="Joshi C."/>
            <person name="Kangasjarvi J."/>
            <person name="Karlsson J."/>
            <person name="Kelleher C."/>
            <person name="Kirkpatrick R."/>
            <person name="Kirst M."/>
            <person name="Kohler A."/>
            <person name="Kalluri U."/>
            <person name="Larimer F."/>
            <person name="Leebens-Mack J."/>
            <person name="Leple J.C."/>
            <person name="Locascio P."/>
            <person name="Lou Y."/>
            <person name="Lucas S."/>
            <person name="Martin F."/>
            <person name="Montanini B."/>
            <person name="Napoli C."/>
            <person name="Nelson D.R."/>
            <person name="Nelson C."/>
            <person name="Nieminen K."/>
            <person name="Nilsson O."/>
            <person name="Pereda V."/>
            <person name="Peter G."/>
            <person name="Philippe R."/>
            <person name="Pilate G."/>
            <person name="Poliakov A."/>
            <person name="Razumovskaya J."/>
            <person name="Richardson P."/>
            <person name="Rinaldi C."/>
            <person name="Ritland K."/>
            <person name="Rouze P."/>
            <person name="Ryaboy D."/>
            <person name="Schmutz J."/>
            <person name="Schrader J."/>
            <person name="Segerman B."/>
            <person name="Shin H."/>
            <person name="Siddiqui A."/>
            <person name="Sterky F."/>
            <person name="Terry A."/>
            <person name="Tsai C.J."/>
            <person name="Uberbacher E."/>
            <person name="Unneberg P."/>
            <person name="Vahala J."/>
            <person name="Wall K."/>
            <person name="Wessler S."/>
            <person name="Yang G."/>
            <person name="Yin T."/>
            <person name="Douglas C."/>
            <person name="Marra M."/>
            <person name="Sandberg G."/>
            <person name="Van de Peer Y."/>
            <person name="Rokhsar D."/>
        </authorList>
    </citation>
    <scope>NUCLEOTIDE SEQUENCE [LARGE SCALE GENOMIC DNA]</scope>
    <source>
        <strain evidence="2">cv. Nisqually</strain>
    </source>
</reference>
<proteinExistence type="predicted"/>
<dbReference type="Proteomes" id="UP000006729">
    <property type="component" value="Chromosome 16"/>
</dbReference>
<keyword evidence="2" id="KW-1185">Reference proteome</keyword>
<organism evidence="1 2">
    <name type="scientific">Populus trichocarpa</name>
    <name type="common">Western balsam poplar</name>
    <name type="synonym">Populus balsamifera subsp. trichocarpa</name>
    <dbReference type="NCBI Taxonomy" id="3694"/>
    <lineage>
        <taxon>Eukaryota</taxon>
        <taxon>Viridiplantae</taxon>
        <taxon>Streptophyta</taxon>
        <taxon>Embryophyta</taxon>
        <taxon>Tracheophyta</taxon>
        <taxon>Spermatophyta</taxon>
        <taxon>Magnoliopsida</taxon>
        <taxon>eudicotyledons</taxon>
        <taxon>Gunneridae</taxon>
        <taxon>Pentapetalae</taxon>
        <taxon>rosids</taxon>
        <taxon>fabids</taxon>
        <taxon>Malpighiales</taxon>
        <taxon>Salicaceae</taxon>
        <taxon>Saliceae</taxon>
        <taxon>Populus</taxon>
    </lineage>
</organism>
<protein>
    <submittedName>
        <fullName evidence="1">Uncharacterized protein</fullName>
    </submittedName>
</protein>
<dbReference type="HOGENOM" id="CLU_3127793_0_0_1"/>
<evidence type="ECO:0000313" key="2">
    <source>
        <dbReference type="Proteomes" id="UP000006729"/>
    </source>
</evidence>
<dbReference type="InParanoid" id="U7DV94"/>
<name>U7DV94_POPTR</name>
<dbReference type="AlphaFoldDB" id="U7DV94"/>
<sequence>MKKNKSDEGGERRLLFLGQGDQKKCGQREGAGCPVAGEEKKIQGEGRLCS</sequence>
<dbReference type="EMBL" id="CM009305">
    <property type="protein sequence ID" value="PNS99364.1"/>
    <property type="molecule type" value="Genomic_DNA"/>
</dbReference>
<accession>U7DV94</accession>
<gene>
    <name evidence="1" type="ORF">POPTR_016G131200</name>
</gene>